<feature type="domain" description="Expansin-like EG45" evidence="1">
    <location>
        <begin position="46"/>
        <end position="169"/>
    </location>
</feature>
<dbReference type="InterPro" id="IPR036908">
    <property type="entry name" value="RlpA-like_sf"/>
</dbReference>
<protein>
    <submittedName>
        <fullName evidence="2">Endoglucanase V-like protein</fullName>
    </submittedName>
</protein>
<dbReference type="Gene3D" id="2.40.40.10">
    <property type="entry name" value="RlpA-like domain"/>
    <property type="match status" value="1"/>
</dbReference>
<dbReference type="Proteomes" id="UP000724874">
    <property type="component" value="Unassembled WGS sequence"/>
</dbReference>
<dbReference type="SUPFAM" id="SSF50685">
    <property type="entry name" value="Barwin-like endoglucanases"/>
    <property type="match status" value="1"/>
</dbReference>
<comment type="caution">
    <text evidence="2">The sequence shown here is derived from an EMBL/GenBank/DDBJ whole genome shotgun (WGS) entry which is preliminary data.</text>
</comment>
<evidence type="ECO:0000313" key="2">
    <source>
        <dbReference type="EMBL" id="KAF8901462.1"/>
    </source>
</evidence>
<dbReference type="EMBL" id="JADNYJ010000041">
    <property type="protein sequence ID" value="KAF8901462.1"/>
    <property type="molecule type" value="Genomic_DNA"/>
</dbReference>
<sequence>LPLPLGVLFCRKGVGGHSTGERVSAGGYVQLPSGSASFTMYTGCNQPACGKAASGYTAAINQLAFGSAPGTGPGDACGRCFALTGSADPYSPSFTGPFTSIIVKVTDMCPVAGNQEWCGQTKSTPTNQYGKNFHFDICEDTGGSAVFFPSGHGALTGTFTEVACSQWSGSDGGSLWNGSCLSGETAANWPSGVGCGNQGGFLFLFLALRDLSFLLTVFWCEGTAPS</sequence>
<gene>
    <name evidence="2" type="ORF">CPB84DRAFT_1679761</name>
</gene>
<dbReference type="InterPro" id="IPR007112">
    <property type="entry name" value="Expansin/allergen_DPBB_dom"/>
</dbReference>
<name>A0A9P5TMP2_GYMJU</name>
<dbReference type="Pfam" id="PF22514">
    <property type="entry name" value="EXPB1_D1"/>
    <property type="match status" value="1"/>
</dbReference>
<proteinExistence type="predicted"/>
<dbReference type="PROSITE" id="PS50842">
    <property type="entry name" value="EXPANSIN_EG45"/>
    <property type="match status" value="1"/>
</dbReference>
<evidence type="ECO:0000313" key="3">
    <source>
        <dbReference type="Proteomes" id="UP000724874"/>
    </source>
</evidence>
<feature type="non-terminal residue" evidence="2">
    <location>
        <position position="226"/>
    </location>
</feature>
<evidence type="ECO:0000259" key="1">
    <source>
        <dbReference type="PROSITE" id="PS50842"/>
    </source>
</evidence>
<keyword evidence="3" id="KW-1185">Reference proteome</keyword>
<accession>A0A9P5TMP2</accession>
<reference evidence="2" key="1">
    <citation type="submission" date="2020-11" db="EMBL/GenBank/DDBJ databases">
        <authorList>
            <consortium name="DOE Joint Genome Institute"/>
            <person name="Ahrendt S."/>
            <person name="Riley R."/>
            <person name="Andreopoulos W."/>
            <person name="LaButti K."/>
            <person name="Pangilinan J."/>
            <person name="Ruiz-duenas F.J."/>
            <person name="Barrasa J.M."/>
            <person name="Sanchez-Garcia M."/>
            <person name="Camarero S."/>
            <person name="Miyauchi S."/>
            <person name="Serrano A."/>
            <person name="Linde D."/>
            <person name="Babiker R."/>
            <person name="Drula E."/>
            <person name="Ayuso-Fernandez I."/>
            <person name="Pacheco R."/>
            <person name="Padilla G."/>
            <person name="Ferreira P."/>
            <person name="Barriuso J."/>
            <person name="Kellner H."/>
            <person name="Castanera R."/>
            <person name="Alfaro M."/>
            <person name="Ramirez L."/>
            <person name="Pisabarro A.G."/>
            <person name="Kuo A."/>
            <person name="Tritt A."/>
            <person name="Lipzen A."/>
            <person name="He G."/>
            <person name="Yan M."/>
            <person name="Ng V."/>
            <person name="Cullen D."/>
            <person name="Martin F."/>
            <person name="Rosso M.-N."/>
            <person name="Henrissat B."/>
            <person name="Hibbett D."/>
            <person name="Martinez A.T."/>
            <person name="Grigoriev I.V."/>
        </authorList>
    </citation>
    <scope>NUCLEOTIDE SEQUENCE</scope>
    <source>
        <strain evidence="2">AH 44721</strain>
    </source>
</reference>
<dbReference type="OrthoDB" id="5823761at2759"/>
<dbReference type="CDD" id="cd22278">
    <property type="entry name" value="DPBB_GH45_endoglucanase"/>
    <property type="match status" value="1"/>
</dbReference>
<organism evidence="2 3">
    <name type="scientific">Gymnopilus junonius</name>
    <name type="common">Spectacular rustgill mushroom</name>
    <name type="synonym">Gymnopilus spectabilis subsp. junonius</name>
    <dbReference type="NCBI Taxonomy" id="109634"/>
    <lineage>
        <taxon>Eukaryota</taxon>
        <taxon>Fungi</taxon>
        <taxon>Dikarya</taxon>
        <taxon>Basidiomycota</taxon>
        <taxon>Agaricomycotina</taxon>
        <taxon>Agaricomycetes</taxon>
        <taxon>Agaricomycetidae</taxon>
        <taxon>Agaricales</taxon>
        <taxon>Agaricineae</taxon>
        <taxon>Hymenogastraceae</taxon>
        <taxon>Gymnopilus</taxon>
    </lineage>
</organism>
<dbReference type="AlphaFoldDB" id="A0A9P5TMP2"/>